<keyword evidence="3" id="KW-1185">Reference proteome</keyword>
<evidence type="ECO:0000313" key="2">
    <source>
        <dbReference type="EMBL" id="CAG7729104.1"/>
    </source>
</evidence>
<sequence length="334" mass="34054">MLFTCLREGGASSALTGAAGGCETPSTLTLTPNHLVNSRIISHTNNHSMMNGSTMYDDPHHQTAAASINGSSTSSGSSATTTPISSSHSPYSSANNNNSSSIKCENINTSTSSPIMSNGSGNGPLHIPAKRAGTAGSSSSSCSLVGYSHPSSAAWSPYPDSAVAAAAAAAAGGSSAAPVTASSFDSTPYSNPMSSSYYTPAAAASLGGNSINSDRGKHGHANFPLWHDYKYPSPASAASIADCQPFSSSSWCNYSPYAPARVPSHHMDSHGQPVSYLQVAAAAAAAEDRRSAAAVDPATYDSYALRNAYGAPDPMTATPYPPSGQYKPSLIYYS</sequence>
<dbReference type="AlphaFoldDB" id="A0A8J2K103"/>
<dbReference type="OrthoDB" id="6159439at2759"/>
<accession>A0A8J2K103</accession>
<gene>
    <name evidence="2" type="ORF">AFUS01_LOCUS17841</name>
</gene>
<comment type="caution">
    <text evidence="2">The sequence shown here is derived from an EMBL/GenBank/DDBJ whole genome shotgun (WGS) entry which is preliminary data.</text>
</comment>
<evidence type="ECO:0000256" key="1">
    <source>
        <dbReference type="SAM" id="MobiDB-lite"/>
    </source>
</evidence>
<feature type="compositionally biased region" description="Polar residues" evidence="1">
    <location>
        <begin position="45"/>
        <end position="54"/>
    </location>
</feature>
<reference evidence="2" key="1">
    <citation type="submission" date="2021-06" db="EMBL/GenBank/DDBJ databases">
        <authorList>
            <person name="Hodson N. C."/>
            <person name="Mongue J. A."/>
            <person name="Jaron S. K."/>
        </authorList>
    </citation>
    <scope>NUCLEOTIDE SEQUENCE</scope>
</reference>
<dbReference type="Proteomes" id="UP000708208">
    <property type="component" value="Unassembled WGS sequence"/>
</dbReference>
<feature type="region of interest" description="Disordered" evidence="1">
    <location>
        <begin position="45"/>
        <end position="133"/>
    </location>
</feature>
<organism evidence="2 3">
    <name type="scientific">Allacma fusca</name>
    <dbReference type="NCBI Taxonomy" id="39272"/>
    <lineage>
        <taxon>Eukaryota</taxon>
        <taxon>Metazoa</taxon>
        <taxon>Ecdysozoa</taxon>
        <taxon>Arthropoda</taxon>
        <taxon>Hexapoda</taxon>
        <taxon>Collembola</taxon>
        <taxon>Symphypleona</taxon>
        <taxon>Sminthuridae</taxon>
        <taxon>Allacma</taxon>
    </lineage>
</organism>
<name>A0A8J2K103_9HEXA</name>
<proteinExistence type="predicted"/>
<feature type="compositionally biased region" description="Polar residues" evidence="1">
    <location>
        <begin position="102"/>
        <end position="119"/>
    </location>
</feature>
<evidence type="ECO:0000313" key="3">
    <source>
        <dbReference type="Proteomes" id="UP000708208"/>
    </source>
</evidence>
<feature type="compositionally biased region" description="Low complexity" evidence="1">
    <location>
        <begin position="63"/>
        <end position="101"/>
    </location>
</feature>
<dbReference type="EMBL" id="CAJVCH010173351">
    <property type="protein sequence ID" value="CAG7729104.1"/>
    <property type="molecule type" value="Genomic_DNA"/>
</dbReference>
<protein>
    <submittedName>
        <fullName evidence="2">Uncharacterized protein</fullName>
    </submittedName>
</protein>
<dbReference type="PROSITE" id="PS51257">
    <property type="entry name" value="PROKAR_LIPOPROTEIN"/>
    <property type="match status" value="1"/>
</dbReference>